<evidence type="ECO:0000256" key="2">
    <source>
        <dbReference type="ARBA" id="ARBA00023125"/>
    </source>
</evidence>
<dbReference type="InterPro" id="IPR018335">
    <property type="entry name" value="Tscrpt_reg_HTH_Crp-type_CS"/>
</dbReference>
<evidence type="ECO:0000256" key="3">
    <source>
        <dbReference type="ARBA" id="ARBA00023163"/>
    </source>
</evidence>
<feature type="domain" description="Cyclic nucleotide-binding" evidence="4">
    <location>
        <begin position="23"/>
        <end position="143"/>
    </location>
</feature>
<dbReference type="SMART" id="SM00419">
    <property type="entry name" value="HTH_CRP"/>
    <property type="match status" value="1"/>
</dbReference>
<dbReference type="PANTHER" id="PTHR24567:SF28">
    <property type="entry name" value="LISTERIOLYSIN REGULATORY PROTEIN"/>
    <property type="match status" value="1"/>
</dbReference>
<gene>
    <name evidence="6" type="ORF">bsdE14_20550</name>
</gene>
<dbReference type="SUPFAM" id="SSF46785">
    <property type="entry name" value="Winged helix' DNA-binding domain"/>
    <property type="match status" value="1"/>
</dbReference>
<dbReference type="InterPro" id="IPR018490">
    <property type="entry name" value="cNMP-bd_dom_sf"/>
</dbReference>
<dbReference type="PROSITE" id="PS00042">
    <property type="entry name" value="HTH_CRP_1"/>
    <property type="match status" value="1"/>
</dbReference>
<dbReference type="PRINTS" id="PR00034">
    <property type="entry name" value="HTHCRP"/>
</dbReference>
<keyword evidence="2" id="KW-0238">DNA-binding</keyword>
<dbReference type="PROSITE" id="PS51063">
    <property type="entry name" value="HTH_CRP_2"/>
    <property type="match status" value="1"/>
</dbReference>
<dbReference type="CDD" id="cd00092">
    <property type="entry name" value="HTH_CRP"/>
    <property type="match status" value="1"/>
</dbReference>
<evidence type="ECO:0000259" key="4">
    <source>
        <dbReference type="PROSITE" id="PS50042"/>
    </source>
</evidence>
<dbReference type="InterPro" id="IPR036390">
    <property type="entry name" value="WH_DNA-bd_sf"/>
</dbReference>
<keyword evidence="3" id="KW-0804">Transcription</keyword>
<keyword evidence="7" id="KW-1185">Reference proteome</keyword>
<comment type="caution">
    <text evidence="6">The sequence shown here is derived from an EMBL/GenBank/DDBJ whole genome shotgun (WGS) entry which is preliminary data.</text>
</comment>
<dbReference type="InterPro" id="IPR050397">
    <property type="entry name" value="Env_Response_Regulators"/>
</dbReference>
<reference evidence="6 7" key="1">
    <citation type="journal article" date="2024" name="Int. J. Syst. Evol. Microbiol.">
        <title>Clostridium omnivorum sp. nov., isolated from anoxic soil under the treatment of reductive soil disinfestation.</title>
        <authorList>
            <person name="Ueki A."/>
            <person name="Tonouchi A."/>
            <person name="Kaku N."/>
            <person name="Honma S."/>
            <person name="Ueki K."/>
        </authorList>
    </citation>
    <scope>NUCLEOTIDE SEQUENCE [LARGE SCALE GENOMIC DNA]</scope>
    <source>
        <strain evidence="6 7">E14</strain>
    </source>
</reference>
<dbReference type="InterPro" id="IPR014710">
    <property type="entry name" value="RmlC-like_jellyroll"/>
</dbReference>
<dbReference type="InterPro" id="IPR000595">
    <property type="entry name" value="cNMP-bd_dom"/>
</dbReference>
<dbReference type="Proteomes" id="UP001208567">
    <property type="component" value="Unassembled WGS sequence"/>
</dbReference>
<dbReference type="PROSITE" id="PS50042">
    <property type="entry name" value="CNMP_BINDING_3"/>
    <property type="match status" value="1"/>
</dbReference>
<sequence length="237" mass="27034">MNSCDMHTCETCTGKYCATKAPIFSMLDKEQIGEVTSLIVRRKYKKGQIIFFEGDVSDKFYIINKGKIKIYKYTKEGKEQILYILSEGDFMGYLSLLKKSKFEFNAEALEDVGVCILTKDSFDTILKKTPEISLKILENLHDRIVSLEDLVQRLSTKDIEARIAGILVSFAKDFGEAQGNEIMIDLPLSREEMANYIGVTRETISRKLTSMQDDGIIQLIGNKKMVIKDLEYLKDMC</sequence>
<dbReference type="InterPro" id="IPR036388">
    <property type="entry name" value="WH-like_DNA-bd_sf"/>
</dbReference>
<evidence type="ECO:0000256" key="1">
    <source>
        <dbReference type="ARBA" id="ARBA00023015"/>
    </source>
</evidence>
<accession>A0ABQ5N5Y9</accession>
<dbReference type="SUPFAM" id="SSF51206">
    <property type="entry name" value="cAMP-binding domain-like"/>
    <property type="match status" value="1"/>
</dbReference>
<feature type="domain" description="HTH crp-type" evidence="5">
    <location>
        <begin position="157"/>
        <end position="231"/>
    </location>
</feature>
<dbReference type="Pfam" id="PF13545">
    <property type="entry name" value="HTH_Crp_2"/>
    <property type="match status" value="1"/>
</dbReference>
<name>A0ABQ5N5Y9_9CLOT</name>
<evidence type="ECO:0000259" key="5">
    <source>
        <dbReference type="PROSITE" id="PS51063"/>
    </source>
</evidence>
<dbReference type="SMART" id="SM00100">
    <property type="entry name" value="cNMP"/>
    <property type="match status" value="1"/>
</dbReference>
<keyword evidence="1" id="KW-0805">Transcription regulation</keyword>
<dbReference type="Gene3D" id="2.60.120.10">
    <property type="entry name" value="Jelly Rolls"/>
    <property type="match status" value="1"/>
</dbReference>
<dbReference type="Pfam" id="PF00027">
    <property type="entry name" value="cNMP_binding"/>
    <property type="match status" value="1"/>
</dbReference>
<dbReference type="PANTHER" id="PTHR24567">
    <property type="entry name" value="CRP FAMILY TRANSCRIPTIONAL REGULATORY PROTEIN"/>
    <property type="match status" value="1"/>
</dbReference>
<dbReference type="Gene3D" id="1.10.10.10">
    <property type="entry name" value="Winged helix-like DNA-binding domain superfamily/Winged helix DNA-binding domain"/>
    <property type="match status" value="1"/>
</dbReference>
<organism evidence="6 7">
    <name type="scientific">Clostridium omnivorum</name>
    <dbReference type="NCBI Taxonomy" id="1604902"/>
    <lineage>
        <taxon>Bacteria</taxon>
        <taxon>Bacillati</taxon>
        <taxon>Bacillota</taxon>
        <taxon>Clostridia</taxon>
        <taxon>Eubacteriales</taxon>
        <taxon>Clostridiaceae</taxon>
        <taxon>Clostridium</taxon>
    </lineage>
</organism>
<evidence type="ECO:0000313" key="6">
    <source>
        <dbReference type="EMBL" id="GLC30645.1"/>
    </source>
</evidence>
<dbReference type="EMBL" id="BRXR01000001">
    <property type="protein sequence ID" value="GLC30645.1"/>
    <property type="molecule type" value="Genomic_DNA"/>
</dbReference>
<protein>
    <submittedName>
        <fullName evidence="6">Crp/Fnr family transcriptional regulator</fullName>
    </submittedName>
</protein>
<dbReference type="RefSeq" id="WP_264849918.1">
    <property type="nucleotide sequence ID" value="NZ_BRXR01000001.1"/>
</dbReference>
<proteinExistence type="predicted"/>
<evidence type="ECO:0000313" key="7">
    <source>
        <dbReference type="Proteomes" id="UP001208567"/>
    </source>
</evidence>
<dbReference type="CDD" id="cd00038">
    <property type="entry name" value="CAP_ED"/>
    <property type="match status" value="1"/>
</dbReference>
<dbReference type="InterPro" id="IPR012318">
    <property type="entry name" value="HTH_CRP"/>
</dbReference>